<dbReference type="GO" id="GO:0003755">
    <property type="term" value="F:peptidyl-prolyl cis-trans isomerase activity"/>
    <property type="evidence" value="ECO:0007669"/>
    <property type="project" value="InterPro"/>
</dbReference>
<dbReference type="InterPro" id="IPR029000">
    <property type="entry name" value="Cyclophilin-like_dom_sf"/>
</dbReference>
<comment type="caution">
    <text evidence="4">The sequence shown here is derived from an EMBL/GenBank/DDBJ whole genome shotgun (WGS) entry which is preliminary data.</text>
</comment>
<evidence type="ECO:0000256" key="2">
    <source>
        <dbReference type="SAM" id="MobiDB-lite"/>
    </source>
</evidence>
<accession>A0AAE0AJR6</accession>
<gene>
    <name evidence="4" type="ORF">Dsin_013313</name>
</gene>
<evidence type="ECO:0000313" key="5">
    <source>
        <dbReference type="Proteomes" id="UP001281410"/>
    </source>
</evidence>
<organism evidence="4 5">
    <name type="scientific">Dipteronia sinensis</name>
    <dbReference type="NCBI Taxonomy" id="43782"/>
    <lineage>
        <taxon>Eukaryota</taxon>
        <taxon>Viridiplantae</taxon>
        <taxon>Streptophyta</taxon>
        <taxon>Embryophyta</taxon>
        <taxon>Tracheophyta</taxon>
        <taxon>Spermatophyta</taxon>
        <taxon>Magnoliopsida</taxon>
        <taxon>eudicotyledons</taxon>
        <taxon>Gunneridae</taxon>
        <taxon>Pentapetalae</taxon>
        <taxon>rosids</taxon>
        <taxon>malvids</taxon>
        <taxon>Sapindales</taxon>
        <taxon>Sapindaceae</taxon>
        <taxon>Hippocastanoideae</taxon>
        <taxon>Acereae</taxon>
        <taxon>Dipteronia</taxon>
    </lineage>
</organism>
<sequence length="331" mass="38106">MNRKYVREERVWVSIERREEEKNNVVNEKISEWREKRKGKRNNVWWRKSQRRNVIGWRVESELVRIMEDERKLRVYKVRKLGYEMRCERISLPLKKGAESGHSVNFCAKGDGVLPKSDAQADAAANSDGVPLESDCHEHGDPPTDSEMVEDVDNQPILDESEMMEINDCVQLCIEEKLVPKHENHYFEPENECLKPEKSTIDFVRWLRLHVYSPKPEEKKANPRLFLDLIIGGQPTCRLVIELFVNSTPITAENFRALCTGEKGICKNQKLVHYKGTTFHHVIPRSMFKGGDITEGNRLGGKSIYGDSFTDESFVNEHIGPGILSMANIGP</sequence>
<evidence type="ECO:0000313" key="4">
    <source>
        <dbReference type="EMBL" id="KAK3219343.1"/>
    </source>
</evidence>
<dbReference type="PANTHER" id="PTHR11071">
    <property type="entry name" value="PEPTIDYL-PROLYL CIS-TRANS ISOMERASE"/>
    <property type="match status" value="1"/>
</dbReference>
<evidence type="ECO:0000256" key="1">
    <source>
        <dbReference type="ARBA" id="ARBA00007365"/>
    </source>
</evidence>
<proteinExistence type="inferred from homology"/>
<feature type="region of interest" description="Disordered" evidence="2">
    <location>
        <begin position="118"/>
        <end position="149"/>
    </location>
</feature>
<keyword evidence="5" id="KW-1185">Reference proteome</keyword>
<dbReference type="Pfam" id="PF00160">
    <property type="entry name" value="Pro_isomerase"/>
    <property type="match status" value="1"/>
</dbReference>
<dbReference type="Proteomes" id="UP001281410">
    <property type="component" value="Unassembled WGS sequence"/>
</dbReference>
<protein>
    <recommendedName>
        <fullName evidence="3">PPIase cyclophilin-type domain-containing protein</fullName>
    </recommendedName>
</protein>
<dbReference type="Gene3D" id="2.40.100.10">
    <property type="entry name" value="Cyclophilin-like"/>
    <property type="match status" value="1"/>
</dbReference>
<reference evidence="4" key="1">
    <citation type="journal article" date="2023" name="Plant J.">
        <title>Genome sequences and population genomics provide insights into the demographic history, inbreeding, and mutation load of two 'living fossil' tree species of Dipteronia.</title>
        <authorList>
            <person name="Feng Y."/>
            <person name="Comes H.P."/>
            <person name="Chen J."/>
            <person name="Zhu S."/>
            <person name="Lu R."/>
            <person name="Zhang X."/>
            <person name="Li P."/>
            <person name="Qiu J."/>
            <person name="Olsen K.M."/>
            <person name="Qiu Y."/>
        </authorList>
    </citation>
    <scope>NUCLEOTIDE SEQUENCE</scope>
    <source>
        <strain evidence="4">NBL</strain>
    </source>
</reference>
<evidence type="ECO:0000259" key="3">
    <source>
        <dbReference type="PROSITE" id="PS50072"/>
    </source>
</evidence>
<dbReference type="AlphaFoldDB" id="A0AAE0AJR6"/>
<feature type="domain" description="PPIase cyclophilin-type" evidence="3">
    <location>
        <begin position="226"/>
        <end position="331"/>
    </location>
</feature>
<dbReference type="GO" id="GO:0016018">
    <property type="term" value="F:cyclosporin A binding"/>
    <property type="evidence" value="ECO:0007669"/>
    <property type="project" value="TreeGrafter"/>
</dbReference>
<dbReference type="PROSITE" id="PS50072">
    <property type="entry name" value="CSA_PPIASE_2"/>
    <property type="match status" value="1"/>
</dbReference>
<dbReference type="PRINTS" id="PR00153">
    <property type="entry name" value="CSAPPISMRASE"/>
</dbReference>
<name>A0AAE0AJR6_9ROSI</name>
<dbReference type="GO" id="GO:0006457">
    <property type="term" value="P:protein folding"/>
    <property type="evidence" value="ECO:0007669"/>
    <property type="project" value="TreeGrafter"/>
</dbReference>
<dbReference type="PANTHER" id="PTHR11071:SF561">
    <property type="entry name" value="PEPTIDYL-PROLYL CIS-TRANS ISOMERASE D-RELATED"/>
    <property type="match status" value="1"/>
</dbReference>
<dbReference type="InterPro" id="IPR002130">
    <property type="entry name" value="Cyclophilin-type_PPIase_dom"/>
</dbReference>
<comment type="similarity">
    <text evidence="1">Belongs to the cyclophilin-type PPIase family.</text>
</comment>
<dbReference type="EMBL" id="JANJYJ010000004">
    <property type="protein sequence ID" value="KAK3219343.1"/>
    <property type="molecule type" value="Genomic_DNA"/>
</dbReference>
<dbReference type="GO" id="GO:0005737">
    <property type="term" value="C:cytoplasm"/>
    <property type="evidence" value="ECO:0007669"/>
    <property type="project" value="TreeGrafter"/>
</dbReference>
<dbReference type="SUPFAM" id="SSF50891">
    <property type="entry name" value="Cyclophilin-like"/>
    <property type="match status" value="1"/>
</dbReference>